<evidence type="ECO:0000313" key="2">
    <source>
        <dbReference type="Proteomes" id="UP000814140"/>
    </source>
</evidence>
<organism evidence="1 2">
    <name type="scientific">Artomyces pyxidatus</name>
    <dbReference type="NCBI Taxonomy" id="48021"/>
    <lineage>
        <taxon>Eukaryota</taxon>
        <taxon>Fungi</taxon>
        <taxon>Dikarya</taxon>
        <taxon>Basidiomycota</taxon>
        <taxon>Agaricomycotina</taxon>
        <taxon>Agaricomycetes</taxon>
        <taxon>Russulales</taxon>
        <taxon>Auriscalpiaceae</taxon>
        <taxon>Artomyces</taxon>
    </lineage>
</organism>
<name>A0ACB8SG52_9AGAM</name>
<gene>
    <name evidence="1" type="ORF">BV25DRAFT_1921898</name>
</gene>
<protein>
    <submittedName>
        <fullName evidence="1">Uncharacterized protein</fullName>
    </submittedName>
</protein>
<dbReference type="EMBL" id="MU277296">
    <property type="protein sequence ID" value="KAI0055349.1"/>
    <property type="molecule type" value="Genomic_DNA"/>
</dbReference>
<comment type="caution">
    <text evidence="1">The sequence shown here is derived from an EMBL/GenBank/DDBJ whole genome shotgun (WGS) entry which is preliminary data.</text>
</comment>
<proteinExistence type="predicted"/>
<reference evidence="1" key="1">
    <citation type="submission" date="2021-03" db="EMBL/GenBank/DDBJ databases">
        <authorList>
            <consortium name="DOE Joint Genome Institute"/>
            <person name="Ahrendt S."/>
            <person name="Looney B.P."/>
            <person name="Miyauchi S."/>
            <person name="Morin E."/>
            <person name="Drula E."/>
            <person name="Courty P.E."/>
            <person name="Chicoki N."/>
            <person name="Fauchery L."/>
            <person name="Kohler A."/>
            <person name="Kuo A."/>
            <person name="Labutti K."/>
            <person name="Pangilinan J."/>
            <person name="Lipzen A."/>
            <person name="Riley R."/>
            <person name="Andreopoulos W."/>
            <person name="He G."/>
            <person name="Johnson J."/>
            <person name="Barry K.W."/>
            <person name="Grigoriev I.V."/>
            <person name="Nagy L."/>
            <person name="Hibbett D."/>
            <person name="Henrissat B."/>
            <person name="Matheny P.B."/>
            <person name="Labbe J."/>
            <person name="Martin F."/>
        </authorList>
    </citation>
    <scope>NUCLEOTIDE SEQUENCE</scope>
    <source>
        <strain evidence="1">HHB10654</strain>
    </source>
</reference>
<sequence>MEASIIEDVKKTGTTLLYRACGIKDGKDMATEVNKVKESLRSRNLQKRPFDIPSESIFTTPTKIILPDPDRSLTPVTPSSCRLREAEQRDDPSCPAKCIRVASPSPSWDDCPASPTPLQHHVSKDSIALPQLPPPLVEQPICQASAPLHCIENRFQDDPYAPSSSRGGGVWPYKYFRTMAQGFTAMDQAAGGTQPGNFKMSFGPAASEYKKGTYCHNLRLWDWGISLRQKFWDAGPDALWSDFVAEVEAIPEELRPPPTTRPRRERALKQQHRTRTDCPTNRAVCHNPIAPGLADPASGSTDATGASTLVGTSGSCSAVNKTHNGAASSTKVCYDDENSLDAIGTHFDRLRPELNEIWADLSNALPTDLNADDGSWKAILQYFGKRDAEKIYSTLCAMYVDDLNLSLPVPYPDFIRDVLAPEAALLVVCEELGIPREEAVALLSMGNTI</sequence>
<dbReference type="Proteomes" id="UP000814140">
    <property type="component" value="Unassembled WGS sequence"/>
</dbReference>
<accession>A0ACB8SG52</accession>
<reference evidence="1" key="2">
    <citation type="journal article" date="2022" name="New Phytol.">
        <title>Evolutionary transition to the ectomycorrhizal habit in the genomes of a hyperdiverse lineage of mushroom-forming fungi.</title>
        <authorList>
            <person name="Looney B."/>
            <person name="Miyauchi S."/>
            <person name="Morin E."/>
            <person name="Drula E."/>
            <person name="Courty P.E."/>
            <person name="Kohler A."/>
            <person name="Kuo A."/>
            <person name="LaButti K."/>
            <person name="Pangilinan J."/>
            <person name="Lipzen A."/>
            <person name="Riley R."/>
            <person name="Andreopoulos W."/>
            <person name="He G."/>
            <person name="Johnson J."/>
            <person name="Nolan M."/>
            <person name="Tritt A."/>
            <person name="Barry K.W."/>
            <person name="Grigoriev I.V."/>
            <person name="Nagy L.G."/>
            <person name="Hibbett D."/>
            <person name="Henrissat B."/>
            <person name="Matheny P.B."/>
            <person name="Labbe J."/>
            <person name="Martin F.M."/>
        </authorList>
    </citation>
    <scope>NUCLEOTIDE SEQUENCE</scope>
    <source>
        <strain evidence="1">HHB10654</strain>
    </source>
</reference>
<keyword evidence="2" id="KW-1185">Reference proteome</keyword>
<evidence type="ECO:0000313" key="1">
    <source>
        <dbReference type="EMBL" id="KAI0055349.1"/>
    </source>
</evidence>